<accession>K0SR65</accession>
<dbReference type="GO" id="GO:0000149">
    <property type="term" value="F:SNARE binding"/>
    <property type="evidence" value="ECO:0007669"/>
    <property type="project" value="TreeGrafter"/>
</dbReference>
<gene>
    <name evidence="10" type="ORF">THAOC_11001</name>
</gene>
<evidence type="ECO:0000256" key="8">
    <source>
        <dbReference type="SAM" id="MobiDB-lite"/>
    </source>
</evidence>
<dbReference type="GO" id="GO:0031201">
    <property type="term" value="C:SNARE complex"/>
    <property type="evidence" value="ECO:0007669"/>
    <property type="project" value="TreeGrafter"/>
</dbReference>
<dbReference type="Gene3D" id="1.20.58.70">
    <property type="match status" value="1"/>
</dbReference>
<dbReference type="GO" id="GO:0006906">
    <property type="term" value="P:vesicle fusion"/>
    <property type="evidence" value="ECO:0007669"/>
    <property type="project" value="TreeGrafter"/>
</dbReference>
<feature type="compositionally biased region" description="Polar residues" evidence="8">
    <location>
        <begin position="11"/>
        <end position="20"/>
    </location>
</feature>
<dbReference type="GO" id="GO:0006887">
    <property type="term" value="P:exocytosis"/>
    <property type="evidence" value="ECO:0007669"/>
    <property type="project" value="TreeGrafter"/>
</dbReference>
<evidence type="ECO:0000256" key="3">
    <source>
        <dbReference type="ARBA" id="ARBA00022692"/>
    </source>
</evidence>
<keyword evidence="3" id="KW-0812">Transmembrane</keyword>
<name>K0SR65_THAOC</name>
<keyword evidence="7" id="KW-0175">Coiled coil</keyword>
<dbReference type="InterPro" id="IPR010989">
    <property type="entry name" value="SNARE"/>
</dbReference>
<dbReference type="SMART" id="SM00397">
    <property type="entry name" value="t_SNARE"/>
    <property type="match status" value="1"/>
</dbReference>
<dbReference type="EMBL" id="AGNL01012438">
    <property type="protein sequence ID" value="EJK67895.1"/>
    <property type="molecule type" value="Genomic_DNA"/>
</dbReference>
<dbReference type="PANTHER" id="PTHR19957:SF307">
    <property type="entry name" value="PROTEIN SSO1-RELATED"/>
    <property type="match status" value="1"/>
</dbReference>
<evidence type="ECO:0000256" key="4">
    <source>
        <dbReference type="ARBA" id="ARBA00022989"/>
    </source>
</evidence>
<comment type="caution">
    <text evidence="10">The sequence shown here is derived from an EMBL/GenBank/DDBJ whole genome shotgun (WGS) entry which is preliminary data.</text>
</comment>
<reference evidence="10 11" key="1">
    <citation type="journal article" date="2012" name="Genome Biol.">
        <title>Genome and low-iron response of an oceanic diatom adapted to chronic iron limitation.</title>
        <authorList>
            <person name="Lommer M."/>
            <person name="Specht M."/>
            <person name="Roy A.S."/>
            <person name="Kraemer L."/>
            <person name="Andreson R."/>
            <person name="Gutowska M.A."/>
            <person name="Wolf J."/>
            <person name="Bergner S.V."/>
            <person name="Schilhabel M.B."/>
            <person name="Klostermeier U.C."/>
            <person name="Beiko R.G."/>
            <person name="Rosenstiel P."/>
            <person name="Hippler M."/>
            <person name="Laroche J."/>
        </authorList>
    </citation>
    <scope>NUCLEOTIDE SEQUENCE [LARGE SCALE GENOMIC DNA]</scope>
    <source>
        <strain evidence="10 11">CCMP1005</strain>
    </source>
</reference>
<evidence type="ECO:0000256" key="2">
    <source>
        <dbReference type="ARBA" id="ARBA00009063"/>
    </source>
</evidence>
<dbReference type="Proteomes" id="UP000266841">
    <property type="component" value="Unassembled WGS sequence"/>
</dbReference>
<keyword evidence="5" id="KW-0472">Membrane</keyword>
<sequence length="368" mass="41640">MNDRLAELQAETPSWAQEGSPSKADNYREMGDIEMGQKKKKKQKHDSPDDSNLAWAVSDDNDEKAANVASQQPEHMKQFFNDVEAIKSDISAVGDATEQINALKDKAVLATSETEEAQISEMIRTLVEGTNGRAKTCKNLLGLLKEENSNLKKEEKAKPTDLRVRENLVNTLLRKFIDEMKRYQNAQQQYKTDVKKKVTRQVQIIKPDATDQEVDDIMRSEGGREALYQQQILSGGVNDQIKTQYRAVAGKYQDILTLEASVAELHQMFLDFALLTDQQGELLDQIEYQVREAADYVEDANVDVDGAIEYSKKIRKKQVSDAFIQLCFVRPGLIFLSPTLAVLDHVDCRDFGNSRFVCHGPLAIRWVH</sequence>
<feature type="coiled-coil region" evidence="7">
    <location>
        <begin position="134"/>
        <end position="193"/>
    </location>
</feature>
<dbReference type="Pfam" id="PF00804">
    <property type="entry name" value="Syntaxin"/>
    <property type="match status" value="1"/>
</dbReference>
<dbReference type="PANTHER" id="PTHR19957">
    <property type="entry name" value="SYNTAXIN"/>
    <property type="match status" value="1"/>
</dbReference>
<dbReference type="GO" id="GO:0012505">
    <property type="term" value="C:endomembrane system"/>
    <property type="evidence" value="ECO:0007669"/>
    <property type="project" value="TreeGrafter"/>
</dbReference>
<dbReference type="OrthoDB" id="10255013at2759"/>
<dbReference type="GO" id="GO:0005484">
    <property type="term" value="F:SNAP receptor activity"/>
    <property type="evidence" value="ECO:0007669"/>
    <property type="project" value="InterPro"/>
</dbReference>
<dbReference type="CDD" id="cd15848">
    <property type="entry name" value="SNARE_syntaxin1-like"/>
    <property type="match status" value="1"/>
</dbReference>
<dbReference type="GO" id="GO:0006886">
    <property type="term" value="P:intracellular protein transport"/>
    <property type="evidence" value="ECO:0007669"/>
    <property type="project" value="InterPro"/>
</dbReference>
<dbReference type="InterPro" id="IPR045242">
    <property type="entry name" value="Syntaxin"/>
</dbReference>
<dbReference type="AlphaFoldDB" id="K0SR65"/>
<dbReference type="PROSITE" id="PS00914">
    <property type="entry name" value="SYNTAXIN"/>
    <property type="match status" value="1"/>
</dbReference>
<dbReference type="OMA" id="WIAICCA"/>
<dbReference type="SMART" id="SM00503">
    <property type="entry name" value="SynN"/>
    <property type="match status" value="1"/>
</dbReference>
<evidence type="ECO:0000313" key="10">
    <source>
        <dbReference type="EMBL" id="EJK67895.1"/>
    </source>
</evidence>
<keyword evidence="11" id="KW-1185">Reference proteome</keyword>
<evidence type="ECO:0000256" key="5">
    <source>
        <dbReference type="ARBA" id="ARBA00023136"/>
    </source>
</evidence>
<feature type="domain" description="T-SNARE coiled-coil homology" evidence="9">
    <location>
        <begin position="245"/>
        <end position="307"/>
    </location>
</feature>
<dbReference type="InterPro" id="IPR000727">
    <property type="entry name" value="T_SNARE_dom"/>
</dbReference>
<dbReference type="eggNOG" id="KOG0810">
    <property type="taxonomic scope" value="Eukaryota"/>
</dbReference>
<comment type="subcellular location">
    <subcellularLocation>
        <location evidence="1">Membrane</location>
        <topology evidence="1">Single-pass type IV membrane protein</topology>
    </subcellularLocation>
</comment>
<evidence type="ECO:0000313" key="11">
    <source>
        <dbReference type="Proteomes" id="UP000266841"/>
    </source>
</evidence>
<dbReference type="SUPFAM" id="SSF47661">
    <property type="entry name" value="t-snare proteins"/>
    <property type="match status" value="1"/>
</dbReference>
<evidence type="ECO:0000256" key="7">
    <source>
        <dbReference type="SAM" id="Coils"/>
    </source>
</evidence>
<dbReference type="InterPro" id="IPR006012">
    <property type="entry name" value="Syntaxin/epimorphin_CS"/>
</dbReference>
<protein>
    <recommendedName>
        <fullName evidence="9">t-SNARE coiled-coil homology domain-containing protein</fullName>
    </recommendedName>
</protein>
<evidence type="ECO:0000259" key="9">
    <source>
        <dbReference type="PROSITE" id="PS50192"/>
    </source>
</evidence>
<evidence type="ECO:0000256" key="6">
    <source>
        <dbReference type="RuleBase" id="RU003858"/>
    </source>
</evidence>
<comment type="similarity">
    <text evidence="2 6">Belongs to the syntaxin family.</text>
</comment>
<organism evidence="10 11">
    <name type="scientific">Thalassiosira oceanica</name>
    <name type="common">Marine diatom</name>
    <dbReference type="NCBI Taxonomy" id="159749"/>
    <lineage>
        <taxon>Eukaryota</taxon>
        <taxon>Sar</taxon>
        <taxon>Stramenopiles</taxon>
        <taxon>Ochrophyta</taxon>
        <taxon>Bacillariophyta</taxon>
        <taxon>Coscinodiscophyceae</taxon>
        <taxon>Thalassiosirophycidae</taxon>
        <taxon>Thalassiosirales</taxon>
        <taxon>Thalassiosiraceae</taxon>
        <taxon>Thalassiosira</taxon>
    </lineage>
</organism>
<feature type="compositionally biased region" description="Basic and acidic residues" evidence="8">
    <location>
        <begin position="25"/>
        <end position="37"/>
    </location>
</feature>
<dbReference type="InterPro" id="IPR006011">
    <property type="entry name" value="Syntaxin_N"/>
</dbReference>
<dbReference type="GO" id="GO:0005886">
    <property type="term" value="C:plasma membrane"/>
    <property type="evidence" value="ECO:0007669"/>
    <property type="project" value="TreeGrafter"/>
</dbReference>
<keyword evidence="4" id="KW-1133">Transmembrane helix</keyword>
<evidence type="ECO:0000256" key="1">
    <source>
        <dbReference type="ARBA" id="ARBA00004211"/>
    </source>
</evidence>
<dbReference type="GO" id="GO:0048278">
    <property type="term" value="P:vesicle docking"/>
    <property type="evidence" value="ECO:0007669"/>
    <property type="project" value="TreeGrafter"/>
</dbReference>
<feature type="region of interest" description="Disordered" evidence="8">
    <location>
        <begin position="1"/>
        <end position="64"/>
    </location>
</feature>
<dbReference type="PROSITE" id="PS50192">
    <property type="entry name" value="T_SNARE"/>
    <property type="match status" value="1"/>
</dbReference>
<proteinExistence type="inferred from homology"/>